<accession>A0A0P9MAH2</accession>
<gene>
    <name evidence="1" type="ORF">ALO50_01353</name>
</gene>
<proteinExistence type="predicted"/>
<sequence length="205" mass="22023">MATSVTWAGLALLCFALTSHSAELPPPAYQLAAHAANIPSEVLYSVALQESGTRLRGQLVPWPWTLNVAGASYRFATRADACTALIIALAQAGPKRVDVGLGQVNMGWNGQRFKSSNPCDAPGLQPLFLIGDDETSRRWLQERGAVLKQMQAVGLVVNVATQERLAVVRSWLPEALVSPASGDELSQRLGLNHYPVLITPTAIEQ</sequence>
<evidence type="ECO:0000313" key="2">
    <source>
        <dbReference type="Proteomes" id="UP000050356"/>
    </source>
</evidence>
<dbReference type="PATRIC" id="fig|264451.4.peg.1841"/>
<dbReference type="InterPro" id="IPR021300">
    <property type="entry name" value="Integr_conj_element_PFL4695"/>
</dbReference>
<evidence type="ECO:0000313" key="1">
    <source>
        <dbReference type="EMBL" id="KPW84833.1"/>
    </source>
</evidence>
<dbReference type="Pfam" id="PF11072">
    <property type="entry name" value="DUF2859"/>
    <property type="match status" value="1"/>
</dbReference>
<reference evidence="1 2" key="1">
    <citation type="submission" date="2015-09" db="EMBL/GenBank/DDBJ databases">
        <title>Genome announcement of multiple Pseudomonas syringae strains.</title>
        <authorList>
            <person name="Thakur S."/>
            <person name="Wang P.W."/>
            <person name="Gong Y."/>
            <person name="Weir B.S."/>
            <person name="Guttman D.S."/>
        </authorList>
    </citation>
    <scope>NUCLEOTIDE SEQUENCE [LARGE SCALE GENOMIC DNA]</scope>
    <source>
        <strain evidence="1 2">ICMP17524</strain>
    </source>
</reference>
<comment type="caution">
    <text evidence="1">The sequence shown here is derived from an EMBL/GenBank/DDBJ whole genome shotgun (WGS) entry which is preliminary data.</text>
</comment>
<protein>
    <submittedName>
        <fullName evidence="1">Uncharacterized protein</fullName>
    </submittedName>
</protein>
<name>A0A0P9MAH2_PSESX</name>
<organism evidence="1 2">
    <name type="scientific">Pseudomonas syringae pv. cerasicola</name>
    <dbReference type="NCBI Taxonomy" id="264451"/>
    <lineage>
        <taxon>Bacteria</taxon>
        <taxon>Pseudomonadati</taxon>
        <taxon>Pseudomonadota</taxon>
        <taxon>Gammaproteobacteria</taxon>
        <taxon>Pseudomonadales</taxon>
        <taxon>Pseudomonadaceae</taxon>
        <taxon>Pseudomonas</taxon>
        <taxon>Pseudomonas syringae</taxon>
    </lineage>
</organism>
<dbReference type="Proteomes" id="UP000050356">
    <property type="component" value="Unassembled WGS sequence"/>
</dbReference>
<dbReference type="EMBL" id="LJQA01000771">
    <property type="protein sequence ID" value="KPW84833.1"/>
    <property type="molecule type" value="Genomic_DNA"/>
</dbReference>
<dbReference type="RefSeq" id="WP_057460236.1">
    <property type="nucleotide sequence ID" value="NZ_LIIG01000270.1"/>
</dbReference>
<dbReference type="AlphaFoldDB" id="A0A0P9MAH2"/>
<dbReference type="NCBIfam" id="TIGR03765">
    <property type="entry name" value="ICE_PFL_4695"/>
    <property type="match status" value="1"/>
</dbReference>